<dbReference type="Pfam" id="PF13560">
    <property type="entry name" value="HTH_31"/>
    <property type="match status" value="1"/>
</dbReference>
<comment type="caution">
    <text evidence="3">The sequence shown here is derived from an EMBL/GenBank/DDBJ whole genome shotgun (WGS) entry which is preliminary data.</text>
</comment>
<accession>A0ABV5E9B5</accession>
<feature type="compositionally biased region" description="Low complexity" evidence="1">
    <location>
        <begin position="311"/>
        <end position="322"/>
    </location>
</feature>
<dbReference type="RefSeq" id="WP_376732185.1">
    <property type="nucleotide sequence ID" value="NZ_JAYMRP010000007.1"/>
</dbReference>
<dbReference type="Proteomes" id="UP001585080">
    <property type="component" value="Unassembled WGS sequence"/>
</dbReference>
<evidence type="ECO:0000259" key="2">
    <source>
        <dbReference type="PROSITE" id="PS50943"/>
    </source>
</evidence>
<dbReference type="InterPro" id="IPR010982">
    <property type="entry name" value="Lambda_DNA-bd_dom_sf"/>
</dbReference>
<feature type="compositionally biased region" description="Low complexity" evidence="1">
    <location>
        <begin position="288"/>
        <end position="304"/>
    </location>
</feature>
<dbReference type="Gene3D" id="1.10.260.40">
    <property type="entry name" value="lambda repressor-like DNA-binding domains"/>
    <property type="match status" value="1"/>
</dbReference>
<dbReference type="Pfam" id="PF19054">
    <property type="entry name" value="DUF5753"/>
    <property type="match status" value="1"/>
</dbReference>
<sequence>MPHRRLVTGRSPEPRRRFAEELRKLRAAKGVSLRQLGERVGWDWSLFGKMEKGDTLGSPEVVQALDHYYDTPGLLLALWELAAGDHTQFREQYRRYMALEADAVSLWHFAVSVLPGLLQTPGYAREVLAAGGLKGAELEQQVTARMGRRELLEGEDAPPFRTILSEAALLTPLRDTREWRTQLEHLLSMAERDSVAVHVLPHRAGLHALMGFDVWYLLMPDGRTVAYTENGYRGELIEQCTPVVRLQKAYDSVRDLALSRAESRNYILRMLEEAPCESSASAKRRGARAATATKTAAPASKSPTGSPPSSPSVTASGPTVLS</sequence>
<feature type="domain" description="HTH cro/C1-type" evidence="2">
    <location>
        <begin position="22"/>
        <end position="75"/>
    </location>
</feature>
<evidence type="ECO:0000256" key="1">
    <source>
        <dbReference type="SAM" id="MobiDB-lite"/>
    </source>
</evidence>
<evidence type="ECO:0000313" key="4">
    <source>
        <dbReference type="Proteomes" id="UP001585080"/>
    </source>
</evidence>
<protein>
    <submittedName>
        <fullName evidence="3">Helix-turn-helix transcriptional regulator</fullName>
    </submittedName>
</protein>
<feature type="region of interest" description="Disordered" evidence="1">
    <location>
        <begin position="276"/>
        <end position="322"/>
    </location>
</feature>
<dbReference type="InterPro" id="IPR001387">
    <property type="entry name" value="Cro/C1-type_HTH"/>
</dbReference>
<reference evidence="3 4" key="1">
    <citation type="submission" date="2024-01" db="EMBL/GenBank/DDBJ databases">
        <title>Genome mining of biosynthetic gene clusters to explore secondary metabolites of Streptomyces sp.</title>
        <authorList>
            <person name="Baig A."/>
            <person name="Ajitkumar Shintre N."/>
            <person name="Kumar H."/>
            <person name="Anbarasu A."/>
            <person name="Ramaiah S."/>
        </authorList>
    </citation>
    <scope>NUCLEOTIDE SEQUENCE [LARGE SCALE GENOMIC DNA]</scope>
    <source>
        <strain evidence="3 4">A57</strain>
    </source>
</reference>
<dbReference type="InterPro" id="IPR043917">
    <property type="entry name" value="DUF5753"/>
</dbReference>
<dbReference type="SUPFAM" id="SSF47413">
    <property type="entry name" value="lambda repressor-like DNA-binding domains"/>
    <property type="match status" value="1"/>
</dbReference>
<dbReference type="SMART" id="SM00530">
    <property type="entry name" value="HTH_XRE"/>
    <property type="match status" value="1"/>
</dbReference>
<dbReference type="CDD" id="cd00093">
    <property type="entry name" value="HTH_XRE"/>
    <property type="match status" value="1"/>
</dbReference>
<organism evidence="3 4">
    <name type="scientific">Streptomyces broussonetiae</name>
    <dbReference type="NCBI Taxonomy" id="2686304"/>
    <lineage>
        <taxon>Bacteria</taxon>
        <taxon>Bacillati</taxon>
        <taxon>Actinomycetota</taxon>
        <taxon>Actinomycetes</taxon>
        <taxon>Kitasatosporales</taxon>
        <taxon>Streptomycetaceae</taxon>
        <taxon>Streptomyces</taxon>
    </lineage>
</organism>
<name>A0ABV5E9B5_9ACTN</name>
<keyword evidence="4" id="KW-1185">Reference proteome</keyword>
<evidence type="ECO:0000313" key="3">
    <source>
        <dbReference type="EMBL" id="MFB8773328.1"/>
    </source>
</evidence>
<proteinExistence type="predicted"/>
<dbReference type="PROSITE" id="PS50943">
    <property type="entry name" value="HTH_CROC1"/>
    <property type="match status" value="1"/>
</dbReference>
<dbReference type="EMBL" id="JAYMRP010000007">
    <property type="protein sequence ID" value="MFB8773328.1"/>
    <property type="molecule type" value="Genomic_DNA"/>
</dbReference>
<gene>
    <name evidence="3" type="ORF">VSS16_11385</name>
</gene>